<dbReference type="InterPro" id="IPR000477">
    <property type="entry name" value="RT_dom"/>
</dbReference>
<evidence type="ECO:0000313" key="2">
    <source>
        <dbReference type="EMBL" id="KAE9543565.1"/>
    </source>
</evidence>
<dbReference type="SUPFAM" id="SSF56672">
    <property type="entry name" value="DNA/RNA polymerases"/>
    <property type="match status" value="1"/>
</dbReference>
<feature type="domain" description="Reverse transcriptase" evidence="1">
    <location>
        <begin position="352"/>
        <end position="571"/>
    </location>
</feature>
<dbReference type="AlphaFoldDB" id="A0A6G0U381"/>
<dbReference type="InterPro" id="IPR005135">
    <property type="entry name" value="Endo/exonuclease/phosphatase"/>
</dbReference>
<dbReference type="Pfam" id="PF14529">
    <property type="entry name" value="Exo_endo_phos_2"/>
    <property type="match status" value="1"/>
</dbReference>
<proteinExistence type="predicted"/>
<dbReference type="InterPro" id="IPR052560">
    <property type="entry name" value="RdDP_mobile_element"/>
</dbReference>
<evidence type="ECO:0000313" key="3">
    <source>
        <dbReference type="Proteomes" id="UP000475862"/>
    </source>
</evidence>
<protein>
    <recommendedName>
        <fullName evidence="1">Reverse transcriptase domain-containing protein</fullName>
    </recommendedName>
</protein>
<reference evidence="2 3" key="1">
    <citation type="submission" date="2019-08" db="EMBL/GenBank/DDBJ databases">
        <title>The genome of the soybean aphid Biotype 1, its phylome, world population structure and adaptation to the North American continent.</title>
        <authorList>
            <person name="Giordano R."/>
            <person name="Donthu R.K."/>
            <person name="Hernandez A.G."/>
            <person name="Wright C.L."/>
            <person name="Zimin A.V."/>
        </authorList>
    </citation>
    <scope>NUCLEOTIDE SEQUENCE [LARGE SCALE GENOMIC DNA]</scope>
    <source>
        <tissue evidence="2">Whole aphids</tissue>
    </source>
</reference>
<dbReference type="Gene3D" id="3.60.10.10">
    <property type="entry name" value="Endonuclease/exonuclease/phosphatase"/>
    <property type="match status" value="1"/>
</dbReference>
<dbReference type="OrthoDB" id="6630759at2759"/>
<dbReference type="EMBL" id="VYZN01000008">
    <property type="protein sequence ID" value="KAE9543565.1"/>
    <property type="molecule type" value="Genomic_DNA"/>
</dbReference>
<dbReference type="PANTHER" id="PTHR36688:SF1">
    <property type="entry name" value="ENDONUCLEASE_EXONUCLEASE_PHOSPHATASE DOMAIN-CONTAINING PROTEIN"/>
    <property type="match status" value="1"/>
</dbReference>
<dbReference type="CDD" id="cd09077">
    <property type="entry name" value="R1-I-EN"/>
    <property type="match status" value="1"/>
</dbReference>
<dbReference type="Proteomes" id="UP000475862">
    <property type="component" value="Unassembled WGS sequence"/>
</dbReference>
<name>A0A6G0U381_APHGL</name>
<organism evidence="2 3">
    <name type="scientific">Aphis glycines</name>
    <name type="common">Soybean aphid</name>
    <dbReference type="NCBI Taxonomy" id="307491"/>
    <lineage>
        <taxon>Eukaryota</taxon>
        <taxon>Metazoa</taxon>
        <taxon>Ecdysozoa</taxon>
        <taxon>Arthropoda</taxon>
        <taxon>Hexapoda</taxon>
        <taxon>Insecta</taxon>
        <taxon>Pterygota</taxon>
        <taxon>Neoptera</taxon>
        <taxon>Paraneoptera</taxon>
        <taxon>Hemiptera</taxon>
        <taxon>Sternorrhyncha</taxon>
        <taxon>Aphidomorpha</taxon>
        <taxon>Aphidoidea</taxon>
        <taxon>Aphididae</taxon>
        <taxon>Aphidini</taxon>
        <taxon>Aphis</taxon>
        <taxon>Aphis</taxon>
    </lineage>
</organism>
<evidence type="ECO:0000259" key="1">
    <source>
        <dbReference type="PROSITE" id="PS50878"/>
    </source>
</evidence>
<dbReference type="InterPro" id="IPR043502">
    <property type="entry name" value="DNA/RNA_pol_sf"/>
</dbReference>
<dbReference type="PANTHER" id="PTHR36688">
    <property type="entry name" value="ENDO/EXONUCLEASE/PHOSPHATASE DOMAIN-CONTAINING PROTEIN"/>
    <property type="match status" value="1"/>
</dbReference>
<dbReference type="Pfam" id="PF00078">
    <property type="entry name" value="RVT_1"/>
    <property type="match status" value="1"/>
</dbReference>
<accession>A0A6G0U381</accession>
<keyword evidence="3" id="KW-1185">Reference proteome</keyword>
<dbReference type="GO" id="GO:0071897">
    <property type="term" value="P:DNA biosynthetic process"/>
    <property type="evidence" value="ECO:0007669"/>
    <property type="project" value="UniProtKB-ARBA"/>
</dbReference>
<dbReference type="InterPro" id="IPR036691">
    <property type="entry name" value="Endo/exonu/phosph_ase_sf"/>
</dbReference>
<dbReference type="GO" id="GO:0003824">
    <property type="term" value="F:catalytic activity"/>
    <property type="evidence" value="ECO:0007669"/>
    <property type="project" value="InterPro"/>
</dbReference>
<dbReference type="PROSITE" id="PS50878">
    <property type="entry name" value="RT_POL"/>
    <property type="match status" value="1"/>
</dbReference>
<gene>
    <name evidence="2" type="ORF">AGLY_002365</name>
</gene>
<comment type="caution">
    <text evidence="2">The sequence shown here is derived from an EMBL/GenBank/DDBJ whole genome shotgun (WGS) entry which is preliminary data.</text>
</comment>
<sequence>MTDQNISDNSITIVQVNMARTATANEDLLLYAQKERIDVALLQEPYVRYGRLVGLETSPIRIILSPGVQQKGGRNILHGAAIVIFNPTITALARNDLTCDNFAVATISIGTGKDINLISAYFKYRTPTAELVGTLRRITRSCGPNTLIGADINAFSKGQWFSKTTDARGQLVEDYIAEEQLSVLNKRNRLYTFSGPRGENNIDITLATKDISSHIKDWDILDGEITSDHRLITYKIGGGDRISIKLTKKRYATRCADWDKFMTELTLQLHHAGTDIYYADLEDRTELLMQAIKKAADKSIPKRKITTKKETPWKSWRSFAGDIREDIWGRCFRWIKKGSASHEAPSVLKKPNGEYTKTLRETLQYLLDTFIPSNPNEAGHIQEPRKELHEYQETSMVEVKNAIWRMSTRKAPGGDGIDAKILRKAWNVIAHPVTELFNDLLRSATLESNQTKLSTMLTRGCPQGSGFGPSLWNIVVNEVLKKNNGDHTHRVAYADDIVVLTAGSTRTDIIRKTEENLNDLIEWSKRYGLSFSSSKSAGMPLKGGLAPGHHIEFGGIKIRIEDNVKYLGIMIDKDMKFKTHISNIAQKKTEDFSRLRSMVGSEWGANFNTALLLYKAVFIPRITYGASIWMENWGKVETAKINRTQRIPLLAVTGAYRTAPTEGLQGVAGLLPLDLQILWEGIRQEARQGEITSGTQEELQQDLINIWQDRWNKSTKARWTYKMIPDIKTRMSTLLELDHYVVQYITGHGDFAAKLHSLGLRETPSCNCGLEDEDPEHAIFNCSNTIEERNNLTRKVTEAGFNWPCDISTFVKTRALFEAFKKFAKETLKAKKQEDMGA</sequence>
<dbReference type="SUPFAM" id="SSF56219">
    <property type="entry name" value="DNase I-like"/>
    <property type="match status" value="1"/>
</dbReference>